<accession>A0A9P3GPH8</accession>
<evidence type="ECO:0000313" key="2">
    <source>
        <dbReference type="EMBL" id="GJE99498.1"/>
    </source>
</evidence>
<feature type="compositionally biased region" description="Acidic residues" evidence="1">
    <location>
        <begin position="97"/>
        <end position="115"/>
    </location>
</feature>
<evidence type="ECO:0000313" key="3">
    <source>
        <dbReference type="Proteomes" id="UP000703269"/>
    </source>
</evidence>
<dbReference type="Proteomes" id="UP000703269">
    <property type="component" value="Unassembled WGS sequence"/>
</dbReference>
<proteinExistence type="predicted"/>
<dbReference type="EMBL" id="BPQB01000111">
    <property type="protein sequence ID" value="GJE99498.1"/>
    <property type="molecule type" value="Genomic_DNA"/>
</dbReference>
<sequence>MPVRVEFEPSTLLPGEQPAITTACTTAWNNYPQLHIARTAVVYSSGGRQWWHKNKNDPKEHVTVRYLPSQTPGRVHVYRDGTALLNPSPTHRSAVQEETDEDYDSVPPFSDEEGEGDTKAPDV</sequence>
<feature type="region of interest" description="Disordered" evidence="1">
    <location>
        <begin position="82"/>
        <end position="123"/>
    </location>
</feature>
<gene>
    <name evidence="2" type="ORF">PsYK624_157620</name>
</gene>
<evidence type="ECO:0000256" key="1">
    <source>
        <dbReference type="SAM" id="MobiDB-lite"/>
    </source>
</evidence>
<protein>
    <submittedName>
        <fullName evidence="2">Uncharacterized protein</fullName>
    </submittedName>
</protein>
<dbReference type="OrthoDB" id="2746492at2759"/>
<organism evidence="2 3">
    <name type="scientific">Phanerochaete sordida</name>
    <dbReference type="NCBI Taxonomy" id="48140"/>
    <lineage>
        <taxon>Eukaryota</taxon>
        <taxon>Fungi</taxon>
        <taxon>Dikarya</taxon>
        <taxon>Basidiomycota</taxon>
        <taxon>Agaricomycotina</taxon>
        <taxon>Agaricomycetes</taxon>
        <taxon>Polyporales</taxon>
        <taxon>Phanerochaetaceae</taxon>
        <taxon>Phanerochaete</taxon>
    </lineage>
</organism>
<keyword evidence="3" id="KW-1185">Reference proteome</keyword>
<comment type="caution">
    <text evidence="2">The sequence shown here is derived from an EMBL/GenBank/DDBJ whole genome shotgun (WGS) entry which is preliminary data.</text>
</comment>
<name>A0A9P3GPH8_9APHY</name>
<reference evidence="2 3" key="1">
    <citation type="submission" date="2021-08" db="EMBL/GenBank/DDBJ databases">
        <title>Draft Genome Sequence of Phanerochaete sordida strain YK-624.</title>
        <authorList>
            <person name="Mori T."/>
            <person name="Dohra H."/>
            <person name="Suzuki T."/>
            <person name="Kawagishi H."/>
            <person name="Hirai H."/>
        </authorList>
    </citation>
    <scope>NUCLEOTIDE SEQUENCE [LARGE SCALE GENOMIC DNA]</scope>
    <source>
        <strain evidence="2 3">YK-624</strain>
    </source>
</reference>
<dbReference type="AlphaFoldDB" id="A0A9P3GPH8"/>